<evidence type="ECO:0000313" key="2">
    <source>
        <dbReference type="Proteomes" id="UP000076482"/>
    </source>
</evidence>
<organism evidence="1 2">
    <name type="scientific">Bacillus cereus</name>
    <dbReference type="NCBI Taxonomy" id="1396"/>
    <lineage>
        <taxon>Bacteria</taxon>
        <taxon>Bacillati</taxon>
        <taxon>Bacillota</taxon>
        <taxon>Bacilli</taxon>
        <taxon>Bacillales</taxon>
        <taxon>Bacillaceae</taxon>
        <taxon>Bacillus</taxon>
        <taxon>Bacillus cereus group</taxon>
    </lineage>
</organism>
<accession>A0A164LDA5</accession>
<proteinExistence type="predicted"/>
<gene>
    <name evidence="1" type="ORF">B4088_5435</name>
</gene>
<comment type="caution">
    <text evidence="1">The sequence shown here is derived from an EMBL/GenBank/DDBJ whole genome shotgun (WGS) entry which is preliminary data.</text>
</comment>
<dbReference type="RefSeq" id="WP_063262951.1">
    <property type="nucleotide sequence ID" value="NZ_LJKE01000104.1"/>
</dbReference>
<protein>
    <submittedName>
        <fullName evidence="1">Uncharacterized protein</fullName>
    </submittedName>
</protein>
<dbReference type="PATRIC" id="fig|1396.535.peg.6004"/>
<dbReference type="EMBL" id="LJKE01000104">
    <property type="protein sequence ID" value="KZD55690.1"/>
    <property type="molecule type" value="Genomic_DNA"/>
</dbReference>
<sequence>MKDIIKTVVQTSKLYRQPTRIGEVIEKENIHWLVIGIQDVKIEFDRLEIRYVCQNLDKDLVYQPPLPKGDELREFETRIKTGKEHVLERISLGRLFWYNNMPFQSVEYTDVEVEFTDVVVSFLGRPIRPVARKEAKARLLSEKKKKLNLMLL</sequence>
<dbReference type="AlphaFoldDB" id="A0A164LDA5"/>
<reference evidence="1 2" key="1">
    <citation type="submission" date="2015-09" db="EMBL/GenBank/DDBJ databases">
        <title>Bacillus cereus food isolates.</title>
        <authorList>
            <person name="Boekhorst J."/>
        </authorList>
    </citation>
    <scope>NUCLEOTIDE SEQUENCE [LARGE SCALE GENOMIC DNA]</scope>
    <source>
        <strain evidence="1 2">B4088</strain>
    </source>
</reference>
<name>A0A164LDA5_BACCE</name>
<dbReference type="Proteomes" id="UP000076482">
    <property type="component" value="Unassembled WGS sequence"/>
</dbReference>
<evidence type="ECO:0000313" key="1">
    <source>
        <dbReference type="EMBL" id="KZD55690.1"/>
    </source>
</evidence>